<name>A0A318ZJZ5_9EURO</name>
<keyword evidence="2" id="KW-1185">Reference proteome</keyword>
<reference evidence="1 2" key="1">
    <citation type="submission" date="2016-12" db="EMBL/GenBank/DDBJ databases">
        <title>The genomes of Aspergillus section Nigri reveals drivers in fungal speciation.</title>
        <authorList>
            <consortium name="DOE Joint Genome Institute"/>
            <person name="Vesth T.C."/>
            <person name="Nybo J."/>
            <person name="Theobald S."/>
            <person name="Brandl J."/>
            <person name="Frisvad J.C."/>
            <person name="Nielsen K.F."/>
            <person name="Lyhne E.K."/>
            <person name="Kogle M.E."/>
            <person name="Kuo A."/>
            <person name="Riley R."/>
            <person name="Clum A."/>
            <person name="Nolan M."/>
            <person name="Lipzen A."/>
            <person name="Salamov A."/>
            <person name="Henrissat B."/>
            <person name="Wiebenga A."/>
            <person name="De Vries R.P."/>
            <person name="Grigoriev I.V."/>
            <person name="Mortensen U.H."/>
            <person name="Andersen M.R."/>
            <person name="Baker S.E."/>
        </authorList>
    </citation>
    <scope>NUCLEOTIDE SEQUENCE [LARGE SCALE GENOMIC DNA]</scope>
    <source>
        <strain evidence="1 2">JOP 1030-1</strain>
    </source>
</reference>
<sequence length="180" mass="20159">MHVHDIPGTVRHNLGSCIKGLSFGLFALDSLRLLMRRKARLAAILDTGLEAGRQPQPQQPRAGGEFQQLHVSSPRGWLGPRTTQSQVQCRNLLPRWWEINIGPVNSSKGPCASVLRFACSRLSEKRPVNIVLRTEDADMSFTFINKSSCGRLPAVWRARSCDQPVRRMRVCLSCARVWAS</sequence>
<accession>A0A318ZJZ5</accession>
<dbReference type="AlphaFoldDB" id="A0A318ZJZ5"/>
<gene>
    <name evidence="1" type="ORF">BP01DRAFT_199550</name>
</gene>
<organism evidence="1 2">
    <name type="scientific">Aspergillus saccharolyticus JOP 1030-1</name>
    <dbReference type="NCBI Taxonomy" id="1450539"/>
    <lineage>
        <taxon>Eukaryota</taxon>
        <taxon>Fungi</taxon>
        <taxon>Dikarya</taxon>
        <taxon>Ascomycota</taxon>
        <taxon>Pezizomycotina</taxon>
        <taxon>Eurotiomycetes</taxon>
        <taxon>Eurotiomycetidae</taxon>
        <taxon>Eurotiales</taxon>
        <taxon>Aspergillaceae</taxon>
        <taxon>Aspergillus</taxon>
        <taxon>Aspergillus subgen. Circumdati</taxon>
    </lineage>
</organism>
<dbReference type="Proteomes" id="UP000248349">
    <property type="component" value="Unassembled WGS sequence"/>
</dbReference>
<evidence type="ECO:0000313" key="2">
    <source>
        <dbReference type="Proteomes" id="UP000248349"/>
    </source>
</evidence>
<dbReference type="EMBL" id="KZ821223">
    <property type="protein sequence ID" value="PYH47869.1"/>
    <property type="molecule type" value="Genomic_DNA"/>
</dbReference>
<protein>
    <submittedName>
        <fullName evidence="1">Uncharacterized protein</fullName>
    </submittedName>
</protein>
<dbReference type="RefSeq" id="XP_025433851.1">
    <property type="nucleotide sequence ID" value="XM_025571017.1"/>
</dbReference>
<evidence type="ECO:0000313" key="1">
    <source>
        <dbReference type="EMBL" id="PYH47869.1"/>
    </source>
</evidence>
<dbReference type="GeneID" id="37072245"/>
<proteinExistence type="predicted"/>